<dbReference type="EMBL" id="CAJOBD010002652">
    <property type="protein sequence ID" value="CAF3897895.1"/>
    <property type="molecule type" value="Genomic_DNA"/>
</dbReference>
<evidence type="ECO:0000313" key="14">
    <source>
        <dbReference type="EMBL" id="CAF3897895.1"/>
    </source>
</evidence>
<dbReference type="EC" id="3.2.1.4" evidence="10"/>
<evidence type="ECO:0000256" key="11">
    <source>
        <dbReference type="SAM" id="MobiDB-lite"/>
    </source>
</evidence>
<dbReference type="GO" id="GO:0008810">
    <property type="term" value="F:cellulase activity"/>
    <property type="evidence" value="ECO:0007669"/>
    <property type="project" value="UniProtKB-EC"/>
</dbReference>
<dbReference type="PROSITE" id="PS00592">
    <property type="entry name" value="GH9_2"/>
    <property type="match status" value="1"/>
</dbReference>
<dbReference type="InterPro" id="IPR018221">
    <property type="entry name" value="Glyco_hydro_9_His_AS"/>
</dbReference>
<feature type="active site" evidence="8">
    <location>
        <position position="567"/>
    </location>
</feature>
<dbReference type="InterPro" id="IPR012341">
    <property type="entry name" value="6hp_glycosidase-like_sf"/>
</dbReference>
<sequence>MILLKYTVVLLILAIGLIQARLRVDKEWPGGFQGAIEIPIVNQINNGWELEIQFDRSVTIDAWLGDLRSKFEDQIFKYGNKEWNAQLASGSVFHFEFVVNGDGVPSSIITVLFNGQSVNIDSDIVILPGSTINPTGSTPTFETENLSTINPTGSTPTFETENLSTINPTGSTPTFETENLSTINPTGSTPTFQPEDLSTTSIISIVNDKYNYGAVLHASLLFYEAQRAGKLPTNNRISWRSDSMLMDKGENGEDLTGGYFDAGDFVKFGFPMAAFTTLLAWGVIDYKDAYVKSDEFDQVLQALRWSTDYFIKAHVSEREFYGQVGDGHADHASWSRPEDWTIPRSAWKVTVQKPGSDLVGETAAALAATSIVFRSVDPEYQSILLTHARQLYDFANENRGKYSDSITNAADFYRSWSGYGDELAWAAAWLLRATGEQRYQIDVEKHFQEFGLDKRSNEFSWDDKTAGVQVLMAKITQQAKYRQQAESFCNYIVRQAPKTPKGLVFLSQWGALRHAGNAAFICLQAADVGINTQEYLDFASRQINYMLGDSGRSYVIGFGQNYPQRPHHRSSSCPSRPAVCDWNAYNSPQANPQLLIGALVGGPDQNDNYEDRRDDYIKNEVATDYNAGFQSAVAGLLHYQSK</sequence>
<dbReference type="GO" id="GO:0030245">
    <property type="term" value="P:cellulose catabolic process"/>
    <property type="evidence" value="ECO:0007669"/>
    <property type="project" value="UniProtKB-KW"/>
</dbReference>
<evidence type="ECO:0000256" key="8">
    <source>
        <dbReference type="PROSITE-ProRule" id="PRU10059"/>
    </source>
</evidence>
<keyword evidence="3 8" id="KW-0378">Hydrolase</keyword>
<dbReference type="InterPro" id="IPR008965">
    <property type="entry name" value="CBM2/CBM3_carb-bd_dom_sf"/>
</dbReference>
<proteinExistence type="inferred from homology"/>
<evidence type="ECO:0000256" key="10">
    <source>
        <dbReference type="RuleBase" id="RU361166"/>
    </source>
</evidence>
<feature type="domain" description="Glycoside hydrolase family 9" evidence="13">
    <location>
        <begin position="212"/>
        <end position="632"/>
    </location>
</feature>
<dbReference type="Proteomes" id="UP000663836">
    <property type="component" value="Unassembled WGS sequence"/>
</dbReference>
<keyword evidence="10" id="KW-0732">Signal</keyword>
<dbReference type="SUPFAM" id="SSF49384">
    <property type="entry name" value="Carbohydrate-binding domain"/>
    <property type="match status" value="1"/>
</dbReference>
<dbReference type="InterPro" id="IPR033126">
    <property type="entry name" value="Glyco_hydro_9_Asp/Glu_AS"/>
</dbReference>
<keyword evidence="6 8" id="KW-0326">Glycosidase</keyword>
<evidence type="ECO:0000256" key="4">
    <source>
        <dbReference type="ARBA" id="ARBA00023001"/>
    </source>
</evidence>
<comment type="catalytic activity">
    <reaction evidence="1 10">
        <text>Endohydrolysis of (1-&gt;4)-beta-D-glucosidic linkages in cellulose, lichenin and cereal beta-D-glucans.</text>
        <dbReference type="EC" id="3.2.1.4"/>
    </reaction>
</comment>
<reference evidence="14" key="1">
    <citation type="submission" date="2021-02" db="EMBL/GenBank/DDBJ databases">
        <authorList>
            <person name="Nowell W R."/>
        </authorList>
    </citation>
    <scope>NUCLEOTIDE SEQUENCE</scope>
</reference>
<name>A0A819HJI0_9BILA</name>
<feature type="domain" description="CBM2" evidence="12">
    <location>
        <begin position="19"/>
        <end position="116"/>
    </location>
</feature>
<dbReference type="InterPro" id="IPR012291">
    <property type="entry name" value="CBM2_carb-bd_dom_sf"/>
</dbReference>
<dbReference type="InterPro" id="IPR001701">
    <property type="entry name" value="Glyco_hydro_9"/>
</dbReference>
<evidence type="ECO:0000259" key="13">
    <source>
        <dbReference type="Pfam" id="PF00759"/>
    </source>
</evidence>
<evidence type="ECO:0000313" key="15">
    <source>
        <dbReference type="Proteomes" id="UP000663836"/>
    </source>
</evidence>
<dbReference type="GO" id="GO:0030247">
    <property type="term" value="F:polysaccharide binding"/>
    <property type="evidence" value="ECO:0007669"/>
    <property type="project" value="InterPro"/>
</dbReference>
<dbReference type="SUPFAM" id="SSF48208">
    <property type="entry name" value="Six-hairpin glycosidases"/>
    <property type="match status" value="1"/>
</dbReference>
<comment type="similarity">
    <text evidence="2 8 10">Belongs to the glycosyl hydrolase 9 (cellulase E) family.</text>
</comment>
<keyword evidence="7 8" id="KW-0624">Polysaccharide degradation</keyword>
<evidence type="ECO:0000256" key="1">
    <source>
        <dbReference type="ARBA" id="ARBA00000966"/>
    </source>
</evidence>
<evidence type="ECO:0000256" key="9">
    <source>
        <dbReference type="PROSITE-ProRule" id="PRU10060"/>
    </source>
</evidence>
<evidence type="ECO:0000256" key="7">
    <source>
        <dbReference type="ARBA" id="ARBA00023326"/>
    </source>
</evidence>
<dbReference type="Pfam" id="PF00759">
    <property type="entry name" value="Glyco_hydro_9"/>
    <property type="match status" value="1"/>
</dbReference>
<dbReference type="AlphaFoldDB" id="A0A819HJI0"/>
<gene>
    <name evidence="14" type="ORF">JBS370_LOCUS20715</name>
</gene>
<evidence type="ECO:0000256" key="2">
    <source>
        <dbReference type="ARBA" id="ARBA00007072"/>
    </source>
</evidence>
<dbReference type="Gene3D" id="2.60.40.290">
    <property type="match status" value="1"/>
</dbReference>
<evidence type="ECO:0000256" key="6">
    <source>
        <dbReference type="ARBA" id="ARBA00023295"/>
    </source>
</evidence>
<keyword evidence="5 8" id="KW-0119">Carbohydrate metabolism</keyword>
<protein>
    <recommendedName>
        <fullName evidence="10">Endoglucanase</fullName>
        <ecNumber evidence="10">3.2.1.4</ecNumber>
    </recommendedName>
</protein>
<feature type="chain" id="PRO_5033100792" description="Endoglucanase" evidence="10">
    <location>
        <begin position="21"/>
        <end position="642"/>
    </location>
</feature>
<dbReference type="InterPro" id="IPR001919">
    <property type="entry name" value="CBD2"/>
</dbReference>
<dbReference type="InterPro" id="IPR008928">
    <property type="entry name" value="6-hairpin_glycosidase_sf"/>
</dbReference>
<feature type="signal peptide" evidence="10">
    <location>
        <begin position="1"/>
        <end position="20"/>
    </location>
</feature>
<evidence type="ECO:0000259" key="12">
    <source>
        <dbReference type="Pfam" id="PF00553"/>
    </source>
</evidence>
<evidence type="ECO:0000256" key="5">
    <source>
        <dbReference type="ARBA" id="ARBA00023277"/>
    </source>
</evidence>
<feature type="region of interest" description="Disordered" evidence="11">
    <location>
        <begin position="136"/>
        <end position="194"/>
    </location>
</feature>
<keyword evidence="4 10" id="KW-0136">Cellulose degradation</keyword>
<organism evidence="14 15">
    <name type="scientific">Rotaria sordida</name>
    <dbReference type="NCBI Taxonomy" id="392033"/>
    <lineage>
        <taxon>Eukaryota</taxon>
        <taxon>Metazoa</taxon>
        <taxon>Spiralia</taxon>
        <taxon>Gnathifera</taxon>
        <taxon>Rotifera</taxon>
        <taxon>Eurotatoria</taxon>
        <taxon>Bdelloidea</taxon>
        <taxon>Philodinida</taxon>
        <taxon>Philodinidae</taxon>
        <taxon>Rotaria</taxon>
    </lineage>
</organism>
<dbReference type="PROSITE" id="PS00698">
    <property type="entry name" value="GH9_3"/>
    <property type="match status" value="1"/>
</dbReference>
<dbReference type="PANTHER" id="PTHR22298">
    <property type="entry name" value="ENDO-1,4-BETA-GLUCANASE"/>
    <property type="match status" value="1"/>
</dbReference>
<dbReference type="Gene3D" id="1.50.10.10">
    <property type="match status" value="1"/>
</dbReference>
<accession>A0A819HJI0</accession>
<comment type="caution">
    <text evidence="14">The sequence shown here is derived from an EMBL/GenBank/DDBJ whole genome shotgun (WGS) entry which is preliminary data.</text>
</comment>
<dbReference type="Pfam" id="PF00553">
    <property type="entry name" value="CBM_2"/>
    <property type="match status" value="1"/>
</dbReference>
<feature type="active site" evidence="9">
    <location>
        <position position="611"/>
    </location>
</feature>
<evidence type="ECO:0000256" key="3">
    <source>
        <dbReference type="ARBA" id="ARBA00022801"/>
    </source>
</evidence>
<dbReference type="FunFam" id="1.50.10.10:FF:000020">
    <property type="entry name" value="Endoglucanase"/>
    <property type="match status" value="1"/>
</dbReference>
<feature type="active site" evidence="9">
    <location>
        <position position="620"/>
    </location>
</feature>